<dbReference type="SUPFAM" id="SSF140736">
    <property type="entry name" value="Rv1873-like"/>
    <property type="match status" value="1"/>
</dbReference>
<dbReference type="Gene3D" id="1.25.40.380">
    <property type="entry name" value="Protein of unknown function DUF1810"/>
    <property type="match status" value="1"/>
</dbReference>
<proteinExistence type="predicted"/>
<dbReference type="InterPro" id="IPR014937">
    <property type="entry name" value="DUF1810"/>
</dbReference>
<dbReference type="AlphaFoldDB" id="A0A1H3WGM4"/>
<reference evidence="2" key="1">
    <citation type="submission" date="2016-10" db="EMBL/GenBank/DDBJ databases">
        <authorList>
            <person name="Varghese N."/>
            <person name="Submissions S."/>
        </authorList>
    </citation>
    <scope>NUCLEOTIDE SEQUENCE [LARGE SCALE GENOMIC DNA]</scope>
    <source>
        <strain evidence="2">CGMCC 1.10657</strain>
    </source>
</reference>
<dbReference type="Proteomes" id="UP000198658">
    <property type="component" value="Unassembled WGS sequence"/>
</dbReference>
<dbReference type="STRING" id="658218.SAMN05216562_0781"/>
<organism evidence="1 2">
    <name type="scientific">Microbulbifer marinus</name>
    <dbReference type="NCBI Taxonomy" id="658218"/>
    <lineage>
        <taxon>Bacteria</taxon>
        <taxon>Pseudomonadati</taxon>
        <taxon>Pseudomonadota</taxon>
        <taxon>Gammaproteobacteria</taxon>
        <taxon>Cellvibrionales</taxon>
        <taxon>Microbulbiferaceae</taxon>
        <taxon>Microbulbifer</taxon>
    </lineage>
</organism>
<dbReference type="Pfam" id="PF08837">
    <property type="entry name" value="DUF1810"/>
    <property type="match status" value="1"/>
</dbReference>
<dbReference type="EMBL" id="FNQO01000001">
    <property type="protein sequence ID" value="SDZ85388.1"/>
    <property type="molecule type" value="Genomic_DNA"/>
</dbReference>
<accession>A0A1H3WGM4</accession>
<dbReference type="InterPro" id="IPR036287">
    <property type="entry name" value="Rv1873-like_sf"/>
</dbReference>
<gene>
    <name evidence="1" type="ORF">SAMN05216562_0781</name>
</gene>
<dbReference type="OrthoDB" id="9801870at2"/>
<evidence type="ECO:0000313" key="2">
    <source>
        <dbReference type="Proteomes" id="UP000198658"/>
    </source>
</evidence>
<dbReference type="RefSeq" id="WP_091385341.1">
    <property type="nucleotide sequence ID" value="NZ_FNQO01000001.1"/>
</dbReference>
<name>A0A1H3WGM4_9GAMM</name>
<protein>
    <submittedName>
        <fullName evidence="1">Uncharacterized protein, DUF1810 family</fullName>
    </submittedName>
</protein>
<dbReference type="PIRSF" id="PIRSF008546">
    <property type="entry name" value="UCP008546"/>
    <property type="match status" value="1"/>
</dbReference>
<sequence length="144" mass="16496">MNDPFNLQRFLDAQSESYEYALTELAAGKKRSHWIWYIFPQVAGLRDNDMALRYAITGLNEARAYLAHPVLGERLRGCCRQLLQLQGLTAFDIFDGPDDMKVKSSMTLFSVAEGGHSIFNQVLEKYFQGKVDTRTLEILESQRK</sequence>
<evidence type="ECO:0000313" key="1">
    <source>
        <dbReference type="EMBL" id="SDZ85388.1"/>
    </source>
</evidence>
<keyword evidence="2" id="KW-1185">Reference proteome</keyword>